<dbReference type="PANTHER" id="PTHR28229:SF1">
    <property type="entry name" value="TRANSLOCATION PROTEIN SEC66"/>
    <property type="match status" value="1"/>
</dbReference>
<dbReference type="AlphaFoldDB" id="A0ABD3QSB4"/>
<proteinExistence type="predicted"/>
<feature type="region of interest" description="Disordered" evidence="1">
    <location>
        <begin position="66"/>
        <end position="85"/>
    </location>
</feature>
<dbReference type="InterPro" id="IPR018624">
    <property type="entry name" value="Sec66"/>
</dbReference>
<evidence type="ECO:0000256" key="1">
    <source>
        <dbReference type="SAM" id="MobiDB-lite"/>
    </source>
</evidence>
<feature type="compositionally biased region" description="Polar residues" evidence="1">
    <location>
        <begin position="114"/>
        <end position="134"/>
    </location>
</feature>
<reference evidence="3 4" key="1">
    <citation type="journal article" date="2020" name="G3 (Bethesda)">
        <title>Improved Reference Genome for Cyclotella cryptica CCMP332, a Model for Cell Wall Morphogenesis, Salinity Adaptation, and Lipid Production in Diatoms (Bacillariophyta).</title>
        <authorList>
            <person name="Roberts W.R."/>
            <person name="Downey K.M."/>
            <person name="Ruck E.C."/>
            <person name="Traller J.C."/>
            <person name="Alverson A.J."/>
        </authorList>
    </citation>
    <scope>NUCLEOTIDE SEQUENCE [LARGE SCALE GENOMIC DNA]</scope>
    <source>
        <strain evidence="3 4">CCMP332</strain>
    </source>
</reference>
<organism evidence="3 4">
    <name type="scientific">Cyclotella cryptica</name>
    <dbReference type="NCBI Taxonomy" id="29204"/>
    <lineage>
        <taxon>Eukaryota</taxon>
        <taxon>Sar</taxon>
        <taxon>Stramenopiles</taxon>
        <taxon>Ochrophyta</taxon>
        <taxon>Bacillariophyta</taxon>
        <taxon>Coscinodiscophyceae</taxon>
        <taxon>Thalassiosirophycidae</taxon>
        <taxon>Stephanodiscales</taxon>
        <taxon>Stephanodiscaceae</taxon>
        <taxon>Cyclotella</taxon>
    </lineage>
</organism>
<comment type="caution">
    <text evidence="3">The sequence shown here is derived from an EMBL/GenBank/DDBJ whole genome shotgun (WGS) entry which is preliminary data.</text>
</comment>
<dbReference type="Pfam" id="PF09802">
    <property type="entry name" value="Sec66"/>
    <property type="match status" value="1"/>
</dbReference>
<name>A0ABD3QSB4_9STRA</name>
<accession>A0ABD3QSB4</accession>
<feature type="region of interest" description="Disordered" evidence="1">
    <location>
        <begin position="398"/>
        <end position="419"/>
    </location>
</feature>
<dbReference type="Proteomes" id="UP001516023">
    <property type="component" value="Unassembled WGS sequence"/>
</dbReference>
<keyword evidence="2" id="KW-1133">Transmembrane helix</keyword>
<evidence type="ECO:0000313" key="3">
    <source>
        <dbReference type="EMBL" id="KAL3802401.1"/>
    </source>
</evidence>
<protein>
    <submittedName>
        <fullName evidence="3">Uncharacterized protein</fullName>
    </submittedName>
</protein>
<feature type="transmembrane region" description="Helical" evidence="2">
    <location>
        <begin position="172"/>
        <end position="189"/>
    </location>
</feature>
<keyword evidence="2" id="KW-0472">Membrane</keyword>
<keyword evidence="2" id="KW-0812">Transmembrane</keyword>
<dbReference type="PANTHER" id="PTHR28229">
    <property type="entry name" value="TRANSLOCATION PROTEIN SEC66"/>
    <property type="match status" value="1"/>
</dbReference>
<sequence>MSEEGSNMAAESLLGAWCLPRGVLTGAKAEMAEGAESTSASARFFIVLTPDVLSDYDEAGFTRRTADEFRESEDEGSPPFESGEGGFLKLCHHRMSDSVHALPFCPPLPRNHQKATMSTAEEATINPDGSTTFQDPDPTATKPDADDGSFPDDIPTMDEESAEEIVKGIDPAIYLGLAVVAFAIIFLVMRMRRKRASADVDDFFSNLDGEKFDIKLPAAVDEYYEVKAKCEADGWVPGASSNPPSQHHRLLAQALMKRCMADIPIVTHIQRESAGMNKLYSQSMCSVKQWKSYQAAEALVSAEVEEVRAEADEVEPGWSQVIWRQAMQYHTMMKQKEEQAKQAHQQAQQAQHQAILEQQRAAQAERAKVEKEKAAIQAEKDRIAQAEKVAAELLKQEEREQEAKKGFKGVKKGFLDSKK</sequence>
<dbReference type="EMBL" id="JABMIG020000020">
    <property type="protein sequence ID" value="KAL3802401.1"/>
    <property type="molecule type" value="Genomic_DNA"/>
</dbReference>
<gene>
    <name evidence="3" type="ORF">HJC23_007226</name>
</gene>
<evidence type="ECO:0000313" key="4">
    <source>
        <dbReference type="Proteomes" id="UP001516023"/>
    </source>
</evidence>
<feature type="region of interest" description="Disordered" evidence="1">
    <location>
        <begin position="111"/>
        <end position="162"/>
    </location>
</feature>
<evidence type="ECO:0000256" key="2">
    <source>
        <dbReference type="SAM" id="Phobius"/>
    </source>
</evidence>
<feature type="compositionally biased region" description="Acidic residues" evidence="1">
    <location>
        <begin position="146"/>
        <end position="162"/>
    </location>
</feature>
<keyword evidence="4" id="KW-1185">Reference proteome</keyword>